<reference evidence="3 4" key="1">
    <citation type="journal article" date="2019" name="Plant Biotechnol. J.">
        <title>The red bayberry genome and genetic basis of sex determination.</title>
        <authorList>
            <person name="Jia H.M."/>
            <person name="Jia H.J."/>
            <person name="Cai Q.L."/>
            <person name="Wang Y."/>
            <person name="Zhao H.B."/>
            <person name="Yang W.F."/>
            <person name="Wang G.Y."/>
            <person name="Li Y.H."/>
            <person name="Zhan D.L."/>
            <person name="Shen Y.T."/>
            <person name="Niu Q.F."/>
            <person name="Chang L."/>
            <person name="Qiu J."/>
            <person name="Zhao L."/>
            <person name="Xie H.B."/>
            <person name="Fu W.Y."/>
            <person name="Jin J."/>
            <person name="Li X.W."/>
            <person name="Jiao Y."/>
            <person name="Zhou C.C."/>
            <person name="Tu T."/>
            <person name="Chai C.Y."/>
            <person name="Gao J.L."/>
            <person name="Fan L.J."/>
            <person name="van de Weg E."/>
            <person name="Wang J.Y."/>
            <person name="Gao Z.S."/>
        </authorList>
    </citation>
    <scope>NUCLEOTIDE SEQUENCE [LARGE SCALE GENOMIC DNA]</scope>
    <source>
        <tissue evidence="3">Leaves</tissue>
    </source>
</reference>
<keyword evidence="1" id="KW-0175">Coiled coil</keyword>
<accession>A0A6A1VJH6</accession>
<feature type="coiled-coil region" evidence="1">
    <location>
        <begin position="158"/>
        <end position="192"/>
    </location>
</feature>
<feature type="coiled-coil region" evidence="1">
    <location>
        <begin position="239"/>
        <end position="273"/>
    </location>
</feature>
<protein>
    <submittedName>
        <fullName evidence="3">Nuclear-pore anchor</fullName>
    </submittedName>
</protein>
<dbReference type="OrthoDB" id="1728532at2759"/>
<organism evidence="3 4">
    <name type="scientific">Morella rubra</name>
    <name type="common">Chinese bayberry</name>
    <dbReference type="NCBI Taxonomy" id="262757"/>
    <lineage>
        <taxon>Eukaryota</taxon>
        <taxon>Viridiplantae</taxon>
        <taxon>Streptophyta</taxon>
        <taxon>Embryophyta</taxon>
        <taxon>Tracheophyta</taxon>
        <taxon>Spermatophyta</taxon>
        <taxon>Magnoliopsida</taxon>
        <taxon>eudicotyledons</taxon>
        <taxon>Gunneridae</taxon>
        <taxon>Pentapetalae</taxon>
        <taxon>rosids</taxon>
        <taxon>fabids</taxon>
        <taxon>Fagales</taxon>
        <taxon>Myricaceae</taxon>
        <taxon>Morella</taxon>
    </lineage>
</organism>
<proteinExistence type="predicted"/>
<dbReference type="Gene3D" id="1.20.5.1700">
    <property type="match status" value="1"/>
</dbReference>
<feature type="coiled-coil region" evidence="1">
    <location>
        <begin position="369"/>
        <end position="396"/>
    </location>
</feature>
<comment type="caution">
    <text evidence="3">The sequence shown here is derived from an EMBL/GenBank/DDBJ whole genome shotgun (WGS) entry which is preliminary data.</text>
</comment>
<dbReference type="Pfam" id="PF25481">
    <property type="entry name" value="Nucleoprot-TPR"/>
    <property type="match status" value="1"/>
</dbReference>
<evidence type="ECO:0000313" key="3">
    <source>
        <dbReference type="EMBL" id="KAB1212853.1"/>
    </source>
</evidence>
<gene>
    <name evidence="3" type="ORF">CJ030_MR5G010153</name>
</gene>
<sequence length="471" mass="53279">MPLFLTEEEFARCANDAVAVAEKADAFITELNKEVETLRAQADASAITAEQTCSFLEQKYLSLSTEFSKLESQNSQLQSSLDQHLSDLAQVQAQKHQLHLQTIGKDGEIERLTAEVSELHKSKRQLIELVEQKDLEISEKNAATKSYLDKIVNLSETAAEREARLSGIEAELSRAQAACSRLSQEKELIERHNVWLNDELTAKVDTHIKLRRQYNDLEADMSAKHADVERQFNESSGSLQWNKERVRELEAKLTSLQEELHSSKDAAAANEEQLSAELSTISKLSNKKYWFFALANRNKNAALHVDYGRLWWISHVVSRETKNSTIFSFMGKDDQFKVHVALGSPGISDEVNRLVELYKESSEEWSRKAGELEGVIKALETHLDQVEKDHNERLEKEVSARSQFEKRCSNKAGRYVAIAEFGGGRRKGVVMIPEGKGGQVGRIWPLCFRRWCLTLVSSKVEEGAILAPEFE</sequence>
<name>A0A6A1VJH6_9ROSI</name>
<dbReference type="EMBL" id="RXIC02000023">
    <property type="protein sequence ID" value="KAB1212853.1"/>
    <property type="molecule type" value="Genomic_DNA"/>
</dbReference>
<dbReference type="GO" id="GO:0006406">
    <property type="term" value="P:mRNA export from nucleus"/>
    <property type="evidence" value="ECO:0007669"/>
    <property type="project" value="TreeGrafter"/>
</dbReference>
<dbReference type="GO" id="GO:0017056">
    <property type="term" value="F:structural constituent of nuclear pore"/>
    <property type="evidence" value="ECO:0007669"/>
    <property type="project" value="TreeGrafter"/>
</dbReference>
<evidence type="ECO:0000259" key="2">
    <source>
        <dbReference type="Pfam" id="PF25481"/>
    </source>
</evidence>
<dbReference type="AlphaFoldDB" id="A0A6A1VJH6"/>
<evidence type="ECO:0000313" key="4">
    <source>
        <dbReference type="Proteomes" id="UP000516437"/>
    </source>
</evidence>
<dbReference type="GO" id="GO:0005643">
    <property type="term" value="C:nuclear pore"/>
    <property type="evidence" value="ECO:0007669"/>
    <property type="project" value="TreeGrafter"/>
</dbReference>
<dbReference type="InterPro" id="IPR057577">
    <property type="entry name" value="Nucleoprot-TPR/MLP1_dom"/>
</dbReference>
<feature type="domain" description="Nucleoprotein TPR/MPL1" evidence="2">
    <location>
        <begin position="170"/>
        <end position="249"/>
    </location>
</feature>
<evidence type="ECO:0000256" key="1">
    <source>
        <dbReference type="SAM" id="Coils"/>
    </source>
</evidence>
<dbReference type="PANTHER" id="PTHR18898:SF2">
    <property type="entry name" value="NUCLEOPROTEIN TPR"/>
    <property type="match status" value="1"/>
</dbReference>
<feature type="coiled-coil region" evidence="1">
    <location>
        <begin position="74"/>
        <end position="129"/>
    </location>
</feature>
<dbReference type="Proteomes" id="UP000516437">
    <property type="component" value="Chromosome 5"/>
</dbReference>
<keyword evidence="4" id="KW-1185">Reference proteome</keyword>
<dbReference type="PANTHER" id="PTHR18898">
    <property type="entry name" value="NUCLEOPROTEIN TPR-RELATED"/>
    <property type="match status" value="1"/>
</dbReference>